<evidence type="ECO:0000313" key="3">
    <source>
        <dbReference type="Proteomes" id="UP000247409"/>
    </source>
</evidence>
<keyword evidence="1" id="KW-1133">Transmembrane helix</keyword>
<reference evidence="2 3" key="1">
    <citation type="journal article" date="2018" name="Mol. Biol. Evol.">
        <title>Analysis of the draft genome of the red seaweed Gracilariopsis chorda provides insights into genome size evolution in Rhodophyta.</title>
        <authorList>
            <person name="Lee J."/>
            <person name="Yang E.C."/>
            <person name="Graf L."/>
            <person name="Yang J.H."/>
            <person name="Qiu H."/>
            <person name="Zel Zion U."/>
            <person name="Chan C.X."/>
            <person name="Stephens T.G."/>
            <person name="Weber A.P.M."/>
            <person name="Boo G.H."/>
            <person name="Boo S.M."/>
            <person name="Kim K.M."/>
            <person name="Shin Y."/>
            <person name="Jung M."/>
            <person name="Lee S.J."/>
            <person name="Yim H.S."/>
            <person name="Lee J.H."/>
            <person name="Bhattacharya D."/>
            <person name="Yoon H.S."/>
        </authorList>
    </citation>
    <scope>NUCLEOTIDE SEQUENCE [LARGE SCALE GENOMIC DNA]</scope>
    <source>
        <strain evidence="2 3">SKKU-2015</strain>
        <tissue evidence="2">Whole body</tissue>
    </source>
</reference>
<protein>
    <submittedName>
        <fullName evidence="2">Uncharacterized protein</fullName>
    </submittedName>
</protein>
<dbReference type="AlphaFoldDB" id="A0A2V3II21"/>
<evidence type="ECO:0000313" key="2">
    <source>
        <dbReference type="EMBL" id="PXF41736.1"/>
    </source>
</evidence>
<name>A0A2V3II21_9FLOR</name>
<evidence type="ECO:0000256" key="1">
    <source>
        <dbReference type="SAM" id="Phobius"/>
    </source>
</evidence>
<accession>A0A2V3II21</accession>
<keyword evidence="1" id="KW-0472">Membrane</keyword>
<keyword evidence="3" id="KW-1185">Reference proteome</keyword>
<dbReference type="EMBL" id="NBIV01000198">
    <property type="protein sequence ID" value="PXF41736.1"/>
    <property type="molecule type" value="Genomic_DNA"/>
</dbReference>
<sequence length="456" mass="52569">MGKSIRVRSIPYPLWNEGLFHRQPSHLLLFLIRIACIVIPVYLETRFISHSNPIPVKKLIRNAYVSQPNYHDVHPLWSEQRDPRNVVLLPEEVFHRCAARDDDGWVIAKIANVTLVGKDRDLIHCVKGTEQAVYRTVEKTPHFVESSVVVNDQSKEKTFVYQPNLTLEVWRDEGPFKRFSPWPSVEDDDPNRQYLQVKNVTVLDTKDFQCFFWRAPVAEGHAFDREDRIYEYVLDSFVCQNVTGNFVDFYFTSVQDLANESNTRILEQGGNLVSKQSIVSTTFEFIGSLEYKNEIIINAGHLSRHQFRFPPTTRFQFLLMIRAILYSRASNVTVEVPGDEKTRSVELDVVVIVVGAMEVIVVLVLGLTLAVISRYKWDDMQRANTVEGLSHIWAMTQSRTWWDLSSKKNGPISLRLKRYICDGKERFMYDAVQPDASEDCQGYVTDHGGLDDEGRC</sequence>
<gene>
    <name evidence="2" type="ORF">BWQ96_08525</name>
</gene>
<dbReference type="OrthoDB" id="10490552at2759"/>
<comment type="caution">
    <text evidence="2">The sequence shown here is derived from an EMBL/GenBank/DDBJ whole genome shotgun (WGS) entry which is preliminary data.</text>
</comment>
<proteinExistence type="predicted"/>
<organism evidence="2 3">
    <name type="scientific">Gracilariopsis chorda</name>
    <dbReference type="NCBI Taxonomy" id="448386"/>
    <lineage>
        <taxon>Eukaryota</taxon>
        <taxon>Rhodophyta</taxon>
        <taxon>Florideophyceae</taxon>
        <taxon>Rhodymeniophycidae</taxon>
        <taxon>Gracilariales</taxon>
        <taxon>Gracilariaceae</taxon>
        <taxon>Gracilariopsis</taxon>
    </lineage>
</organism>
<dbReference type="Proteomes" id="UP000247409">
    <property type="component" value="Unassembled WGS sequence"/>
</dbReference>
<keyword evidence="1" id="KW-0812">Transmembrane</keyword>
<feature type="transmembrane region" description="Helical" evidence="1">
    <location>
        <begin position="349"/>
        <end position="372"/>
    </location>
</feature>